<dbReference type="Gene3D" id="1.10.630.10">
    <property type="entry name" value="Cytochrome P450"/>
    <property type="match status" value="1"/>
</dbReference>
<feature type="binding site" description="axial binding residue" evidence="3">
    <location>
        <position position="490"/>
    </location>
    <ligand>
        <name>heme</name>
        <dbReference type="ChEBI" id="CHEBI:30413"/>
    </ligand>
    <ligandPart>
        <name>Fe</name>
        <dbReference type="ChEBI" id="CHEBI:18248"/>
    </ligandPart>
</feature>
<dbReference type="InterPro" id="IPR001128">
    <property type="entry name" value="Cyt_P450"/>
</dbReference>
<keyword evidence="2 3" id="KW-0408">Iron</keyword>
<dbReference type="PRINTS" id="PR00463">
    <property type="entry name" value="EP450I"/>
</dbReference>
<keyword evidence="3 4" id="KW-0349">Heme</keyword>
<evidence type="ECO:0000256" key="2">
    <source>
        <dbReference type="ARBA" id="ARBA00023004"/>
    </source>
</evidence>
<sequence length="556" mass="64611">MAIQKIIGSLSITDCLIFFVLIFITYIFNFYHKYLTRPNPLPGPLPLPFIGNLHNIAYDLKLFYDNCRSNYGDICEIMFDGRRCIILSRPEYIEKFMSQTFFAKLPYFQGLDEIGIYGHAIAFNVDENSWKYNKHFFTQALLPPRVIDTFVKSTNKLFEELSGYWKSLGNQNSSNNNNDNWILEIDFSRWFHAFTNDFISMVATGERTYSIASYYNVQSSVKSEHPDALVEDGDKFVRAILKYVESLRFFMFIGSFMRHYVPIIKNVANSYLKNRDVLYEKFDHIIRKRRKEIEEMPMVTEMKVDILTSLIIANTEKDTANVKTLGDETVKPMVDEEIRCNLIEAIAAGTDTTANIICYINYCLCKHPNVKQKMISEIDSVFSKSPNKCYLESDDLSKLKYCKAIIKEAYRLFPVLSFVSRYIKEEYEVAGYKWAAGTLFHLNITGVHRHPDVWPNPEIFDPDRFYNSDKVDKSENKYSLIIFGGGSRLCPGRKLAMREVLLLMALVYRYYNVELVNVHEPLKIVSSTTNNLQNLKHADQNHSHYIIISNSIKHII</sequence>
<keyword evidence="5" id="KW-0472">Membrane</keyword>
<dbReference type="InterPro" id="IPR002401">
    <property type="entry name" value="Cyt_P450_E_grp-I"/>
</dbReference>
<evidence type="ECO:0000313" key="7">
    <source>
        <dbReference type="Proteomes" id="UP000266673"/>
    </source>
</evidence>
<dbReference type="InterPro" id="IPR017972">
    <property type="entry name" value="Cyt_P450_CS"/>
</dbReference>
<dbReference type="AlphaFoldDB" id="A0A397U3F1"/>
<protein>
    <submittedName>
        <fullName evidence="6">Cytochrome P450</fullName>
    </submittedName>
</protein>
<feature type="transmembrane region" description="Helical" evidence="5">
    <location>
        <begin position="12"/>
        <end position="31"/>
    </location>
</feature>
<dbReference type="GO" id="GO:0004497">
    <property type="term" value="F:monooxygenase activity"/>
    <property type="evidence" value="ECO:0007669"/>
    <property type="project" value="UniProtKB-KW"/>
</dbReference>
<dbReference type="PANTHER" id="PTHR24301:SF2">
    <property type="entry name" value="THROMBOXANE-A SYNTHASE"/>
    <property type="match status" value="1"/>
</dbReference>
<dbReference type="PRINTS" id="PR00385">
    <property type="entry name" value="P450"/>
</dbReference>
<keyword evidence="4" id="KW-0560">Oxidoreductase</keyword>
<keyword evidence="5" id="KW-0812">Transmembrane</keyword>
<comment type="similarity">
    <text evidence="4">Belongs to the cytochrome P450 family.</text>
</comment>
<dbReference type="GO" id="GO:0016705">
    <property type="term" value="F:oxidoreductase activity, acting on paired donors, with incorporation or reduction of molecular oxygen"/>
    <property type="evidence" value="ECO:0007669"/>
    <property type="project" value="InterPro"/>
</dbReference>
<keyword evidence="4" id="KW-0503">Monooxygenase</keyword>
<evidence type="ECO:0000256" key="3">
    <source>
        <dbReference type="PIRSR" id="PIRSR602401-1"/>
    </source>
</evidence>
<dbReference type="CDD" id="cd00302">
    <property type="entry name" value="cytochrome_P450"/>
    <property type="match status" value="1"/>
</dbReference>
<organism evidence="6 7">
    <name type="scientific">Gigaspora rosea</name>
    <dbReference type="NCBI Taxonomy" id="44941"/>
    <lineage>
        <taxon>Eukaryota</taxon>
        <taxon>Fungi</taxon>
        <taxon>Fungi incertae sedis</taxon>
        <taxon>Mucoromycota</taxon>
        <taxon>Glomeromycotina</taxon>
        <taxon>Glomeromycetes</taxon>
        <taxon>Diversisporales</taxon>
        <taxon>Gigasporaceae</taxon>
        <taxon>Gigaspora</taxon>
    </lineage>
</organism>
<dbReference type="Proteomes" id="UP000266673">
    <property type="component" value="Unassembled WGS sequence"/>
</dbReference>
<keyword evidence="5" id="KW-1133">Transmembrane helix</keyword>
<dbReference type="SUPFAM" id="SSF48264">
    <property type="entry name" value="Cytochrome P450"/>
    <property type="match status" value="1"/>
</dbReference>
<keyword evidence="7" id="KW-1185">Reference proteome</keyword>
<accession>A0A397U3F1</accession>
<name>A0A397U3F1_9GLOM</name>
<dbReference type="EMBL" id="QKWP01002113">
    <property type="protein sequence ID" value="RIB04762.1"/>
    <property type="molecule type" value="Genomic_DNA"/>
</dbReference>
<dbReference type="GO" id="GO:0005506">
    <property type="term" value="F:iron ion binding"/>
    <property type="evidence" value="ECO:0007669"/>
    <property type="project" value="InterPro"/>
</dbReference>
<dbReference type="STRING" id="44941.A0A397U3F1"/>
<reference evidence="6 7" key="1">
    <citation type="submission" date="2018-06" db="EMBL/GenBank/DDBJ databases">
        <title>Comparative genomics reveals the genomic features of Rhizophagus irregularis, R. cerebriforme, R. diaphanum and Gigaspora rosea, and their symbiotic lifestyle signature.</title>
        <authorList>
            <person name="Morin E."/>
            <person name="San Clemente H."/>
            <person name="Chen E.C.H."/>
            <person name="De La Providencia I."/>
            <person name="Hainaut M."/>
            <person name="Kuo A."/>
            <person name="Kohler A."/>
            <person name="Murat C."/>
            <person name="Tang N."/>
            <person name="Roy S."/>
            <person name="Loubradou J."/>
            <person name="Henrissat B."/>
            <person name="Grigoriev I.V."/>
            <person name="Corradi N."/>
            <person name="Roux C."/>
            <person name="Martin F.M."/>
        </authorList>
    </citation>
    <scope>NUCLEOTIDE SEQUENCE [LARGE SCALE GENOMIC DNA]</scope>
    <source>
        <strain evidence="6 7">DAOM 194757</strain>
    </source>
</reference>
<dbReference type="OrthoDB" id="2347964at2759"/>
<dbReference type="PROSITE" id="PS00086">
    <property type="entry name" value="CYTOCHROME_P450"/>
    <property type="match status" value="1"/>
</dbReference>
<evidence type="ECO:0000256" key="4">
    <source>
        <dbReference type="RuleBase" id="RU000461"/>
    </source>
</evidence>
<comment type="cofactor">
    <cofactor evidence="3">
        <name>heme</name>
        <dbReference type="ChEBI" id="CHEBI:30413"/>
    </cofactor>
</comment>
<dbReference type="PANTHER" id="PTHR24301">
    <property type="entry name" value="THROMBOXANE-A SYNTHASE"/>
    <property type="match status" value="1"/>
</dbReference>
<dbReference type="InterPro" id="IPR036396">
    <property type="entry name" value="Cyt_P450_sf"/>
</dbReference>
<comment type="caution">
    <text evidence="6">The sequence shown here is derived from an EMBL/GenBank/DDBJ whole genome shotgun (WGS) entry which is preliminary data.</text>
</comment>
<evidence type="ECO:0000256" key="1">
    <source>
        <dbReference type="ARBA" id="ARBA00022723"/>
    </source>
</evidence>
<keyword evidence="1 3" id="KW-0479">Metal-binding</keyword>
<dbReference type="Pfam" id="PF00067">
    <property type="entry name" value="p450"/>
    <property type="match status" value="1"/>
</dbReference>
<evidence type="ECO:0000256" key="5">
    <source>
        <dbReference type="SAM" id="Phobius"/>
    </source>
</evidence>
<proteinExistence type="inferred from homology"/>
<gene>
    <name evidence="6" type="ORF">C2G38_2048169</name>
</gene>
<dbReference type="GO" id="GO:0020037">
    <property type="term" value="F:heme binding"/>
    <property type="evidence" value="ECO:0007669"/>
    <property type="project" value="InterPro"/>
</dbReference>
<evidence type="ECO:0000313" key="6">
    <source>
        <dbReference type="EMBL" id="RIB04762.1"/>
    </source>
</evidence>